<dbReference type="EMBL" id="CAJPWZ010003068">
    <property type="protein sequence ID" value="CAG2250846.1"/>
    <property type="molecule type" value="Genomic_DNA"/>
</dbReference>
<dbReference type="OrthoDB" id="5971988at2759"/>
<evidence type="ECO:0000313" key="1">
    <source>
        <dbReference type="EMBL" id="CAG2250846.1"/>
    </source>
</evidence>
<protein>
    <recommendedName>
        <fullName evidence="3">Endonuclease/exonuclease/phosphatase domain-containing protein</fullName>
    </recommendedName>
</protein>
<sequence>MKKDNSETNRNMQGLSDFIDDFRAKHESNVKEVSGIRTAMSKAVNDFEDMSHELKQEIKVSINEVKEENYELKDTIIDLQCRSMKNNLIFTGLREPENENTENMIRGFIKDELHIYHKLELGNVHRFGTGAQPGKRGRPRPIVARFIYHNDLAMVMSNTYRLKGKQYGVNKQFPEAIEQARKSLYPIMKEMKAEGHRVRLVRDILYVDGVIYNHQTLNSPSPNNRREVLNTPEDYQSQNSVYKVPDAFNELEQEFLKFSVEYKYILLNGDFNSRTSRDVEYIETVHSQHDIVDTDNVDILNNLELYDMSKVRCSMDTSKNAYGNMLLEMCKNNNIIILNGRVNGDKEGKFTCRQASVVDYFICTYDFLCFVVNMYVQDFSKLFSDVHSPLILSLNFKDGIEEDVHIAENSVENAREVKRVQKWDVEKKNEFVEFIDKDKISDLVAELESVDSNLLSQGKINEVVENINSIFLDAAENVLGTYNASQGSRTGQKWAKRGTNHGLISNVGIRERFTGEQREIITVIDQKLKGKK</sequence>
<keyword evidence="2" id="KW-1185">Reference proteome</keyword>
<reference evidence="1" key="1">
    <citation type="submission" date="2021-03" db="EMBL/GenBank/DDBJ databases">
        <authorList>
            <person name="Bekaert M."/>
        </authorList>
    </citation>
    <scope>NUCLEOTIDE SEQUENCE</scope>
</reference>
<dbReference type="Gene3D" id="3.30.70.1820">
    <property type="entry name" value="L1 transposable element, RRM domain"/>
    <property type="match status" value="1"/>
</dbReference>
<comment type="caution">
    <text evidence="1">The sequence shown here is derived from an EMBL/GenBank/DDBJ whole genome shotgun (WGS) entry which is preliminary data.</text>
</comment>
<dbReference type="AlphaFoldDB" id="A0A8S3VB46"/>
<dbReference type="Proteomes" id="UP000683360">
    <property type="component" value="Unassembled WGS sequence"/>
</dbReference>
<gene>
    <name evidence="1" type="ORF">MEDL_62537</name>
</gene>
<name>A0A8S3VB46_MYTED</name>
<dbReference type="InterPro" id="IPR036691">
    <property type="entry name" value="Endo/exonu/phosph_ase_sf"/>
</dbReference>
<accession>A0A8S3VB46</accession>
<proteinExistence type="predicted"/>
<dbReference type="Gene3D" id="3.60.10.10">
    <property type="entry name" value="Endonuclease/exonuclease/phosphatase"/>
    <property type="match status" value="1"/>
</dbReference>
<evidence type="ECO:0000313" key="2">
    <source>
        <dbReference type="Proteomes" id="UP000683360"/>
    </source>
</evidence>
<evidence type="ECO:0008006" key="3">
    <source>
        <dbReference type="Google" id="ProtNLM"/>
    </source>
</evidence>
<organism evidence="1 2">
    <name type="scientific">Mytilus edulis</name>
    <name type="common">Blue mussel</name>
    <dbReference type="NCBI Taxonomy" id="6550"/>
    <lineage>
        <taxon>Eukaryota</taxon>
        <taxon>Metazoa</taxon>
        <taxon>Spiralia</taxon>
        <taxon>Lophotrochozoa</taxon>
        <taxon>Mollusca</taxon>
        <taxon>Bivalvia</taxon>
        <taxon>Autobranchia</taxon>
        <taxon>Pteriomorphia</taxon>
        <taxon>Mytilida</taxon>
        <taxon>Mytiloidea</taxon>
        <taxon>Mytilidae</taxon>
        <taxon>Mytilinae</taxon>
        <taxon>Mytilus</taxon>
    </lineage>
</organism>